<dbReference type="InterPro" id="IPR001938">
    <property type="entry name" value="Thaumatin"/>
</dbReference>
<dbReference type="PANTHER" id="PTHR31048">
    <property type="entry name" value="OS03G0233200 PROTEIN"/>
    <property type="match status" value="1"/>
</dbReference>
<dbReference type="Pfam" id="PF00314">
    <property type="entry name" value="Thaumatin"/>
    <property type="match status" value="1"/>
</dbReference>
<name>A0AAD8IVZ8_9APIA</name>
<reference evidence="2" key="1">
    <citation type="submission" date="2023-02" db="EMBL/GenBank/DDBJ databases">
        <title>Genome of toxic invasive species Heracleum sosnowskyi carries increased number of genes despite the absence of recent whole-genome duplications.</title>
        <authorList>
            <person name="Schelkunov M."/>
            <person name="Shtratnikova V."/>
            <person name="Makarenko M."/>
            <person name="Klepikova A."/>
            <person name="Omelchenko D."/>
            <person name="Novikova G."/>
            <person name="Obukhova E."/>
            <person name="Bogdanov V."/>
            <person name="Penin A."/>
            <person name="Logacheva M."/>
        </authorList>
    </citation>
    <scope>NUCLEOTIDE SEQUENCE</scope>
    <source>
        <strain evidence="2">Hsosn_3</strain>
        <tissue evidence="2">Leaf</tissue>
    </source>
</reference>
<dbReference type="SMART" id="SM00205">
    <property type="entry name" value="THN"/>
    <property type="match status" value="1"/>
</dbReference>
<accession>A0AAD8IVZ8</accession>
<dbReference type="Gene3D" id="2.60.110.10">
    <property type="entry name" value="Thaumatin"/>
    <property type="match status" value="1"/>
</dbReference>
<feature type="disulfide bond" evidence="1">
    <location>
        <begin position="174"/>
        <end position="190"/>
    </location>
</feature>
<feature type="disulfide bond" evidence="1">
    <location>
        <begin position="194"/>
        <end position="203"/>
    </location>
</feature>
<dbReference type="PIRSF" id="PIRSF002703">
    <property type="entry name" value="Thaumatin"/>
    <property type="match status" value="1"/>
</dbReference>
<evidence type="ECO:0000313" key="3">
    <source>
        <dbReference type="Proteomes" id="UP001237642"/>
    </source>
</evidence>
<dbReference type="PRINTS" id="PR00347">
    <property type="entry name" value="THAUMATIN"/>
</dbReference>
<keyword evidence="3" id="KW-1185">Reference proteome</keyword>
<evidence type="ECO:0000313" key="2">
    <source>
        <dbReference type="EMBL" id="KAK1392243.1"/>
    </source>
</evidence>
<sequence length="256" mass="27205">MTHFHYSIDRYGDHIGRISGGSIRDVLGHLPPGGSAILLLGGESATFIIRNNCPYTIWPAALTGAGSQPSTTGFELQSQASHNIDIPPPWSGRIWARTFCTNVCLTGECGKGGGPCAGAGGNLPVTLVEFTLNGDGGKDFYDISNVDGFNLPVNIVPEASCPTTSCGVDINAECPAELAVWNQNGHAIGCKSACTAFNTPQDCCTGEYNSPTICQHSKYSNFFEQKCPQAYSYAYDDKTSTFTCSTGPNYKVTFCP</sequence>
<feature type="disulfide bond" evidence="1">
    <location>
        <begin position="100"/>
        <end position="104"/>
    </location>
</feature>
<feature type="disulfide bond" evidence="1">
    <location>
        <begin position="204"/>
        <end position="214"/>
    </location>
</feature>
<reference evidence="2" key="2">
    <citation type="submission" date="2023-05" db="EMBL/GenBank/DDBJ databases">
        <authorList>
            <person name="Schelkunov M.I."/>
        </authorList>
    </citation>
    <scope>NUCLEOTIDE SEQUENCE</scope>
    <source>
        <strain evidence="2">Hsosn_3</strain>
        <tissue evidence="2">Leaf</tissue>
    </source>
</reference>
<gene>
    <name evidence="2" type="ORF">POM88_011299</name>
</gene>
<comment type="caution">
    <text evidence="2">The sequence shown here is derived from an EMBL/GenBank/DDBJ whole genome shotgun (WGS) entry which is preliminary data.</text>
</comment>
<keyword evidence="1" id="KW-1015">Disulfide bond</keyword>
<proteinExistence type="predicted"/>
<evidence type="ECO:0000256" key="1">
    <source>
        <dbReference type="PIRSR" id="PIRSR002703-1"/>
    </source>
</evidence>
<feature type="disulfide bond" evidence="1">
    <location>
        <begin position="166"/>
        <end position="227"/>
    </location>
</feature>
<dbReference type="InterPro" id="IPR037176">
    <property type="entry name" value="Osmotin/thaumatin-like_sf"/>
</dbReference>
<dbReference type="AlphaFoldDB" id="A0AAD8IVZ8"/>
<dbReference type="SUPFAM" id="SSF49870">
    <property type="entry name" value="Osmotin, thaumatin-like protein"/>
    <property type="match status" value="1"/>
</dbReference>
<feature type="disulfide bond" evidence="1">
    <location>
        <begin position="53"/>
        <end position="255"/>
    </location>
</feature>
<protein>
    <submittedName>
        <fullName evidence="2">Thaumatin-like protein/pathogenesis related protein-5</fullName>
    </submittedName>
</protein>
<organism evidence="2 3">
    <name type="scientific">Heracleum sosnowskyi</name>
    <dbReference type="NCBI Taxonomy" id="360622"/>
    <lineage>
        <taxon>Eukaryota</taxon>
        <taxon>Viridiplantae</taxon>
        <taxon>Streptophyta</taxon>
        <taxon>Embryophyta</taxon>
        <taxon>Tracheophyta</taxon>
        <taxon>Spermatophyta</taxon>
        <taxon>Magnoliopsida</taxon>
        <taxon>eudicotyledons</taxon>
        <taxon>Gunneridae</taxon>
        <taxon>Pentapetalae</taxon>
        <taxon>asterids</taxon>
        <taxon>campanulids</taxon>
        <taxon>Apiales</taxon>
        <taxon>Apiaceae</taxon>
        <taxon>Apioideae</taxon>
        <taxon>apioid superclade</taxon>
        <taxon>Tordylieae</taxon>
        <taxon>Tordyliinae</taxon>
        <taxon>Heracleum</taxon>
    </lineage>
</organism>
<feature type="disulfide bond" evidence="1">
    <location>
        <begin position="161"/>
        <end position="244"/>
    </location>
</feature>
<dbReference type="CDD" id="cd09218">
    <property type="entry name" value="TLP-PA"/>
    <property type="match status" value="1"/>
</dbReference>
<dbReference type="Proteomes" id="UP001237642">
    <property type="component" value="Unassembled WGS sequence"/>
</dbReference>
<dbReference type="FunFam" id="2.60.110.10:FF:000004">
    <property type="entry name" value="THAUMATIN-LIKE PROTEIN 1"/>
    <property type="match status" value="1"/>
</dbReference>
<feature type="disulfide bond" evidence="1">
    <location>
        <begin position="109"/>
        <end position="116"/>
    </location>
</feature>
<dbReference type="EMBL" id="JAUIZM010000003">
    <property type="protein sequence ID" value="KAK1392243.1"/>
    <property type="molecule type" value="Genomic_DNA"/>
</dbReference>
<dbReference type="PROSITE" id="PS51367">
    <property type="entry name" value="THAUMATIN_2"/>
    <property type="match status" value="1"/>
</dbReference>